<dbReference type="RefSeq" id="WP_167196027.1">
    <property type="nucleotide sequence ID" value="NZ_JAAORB010000013.1"/>
</dbReference>
<comment type="caution">
    <text evidence="1">The sequence shown here is derived from an EMBL/GenBank/DDBJ whole genome shotgun (WGS) entry which is preliminary data.</text>
</comment>
<proteinExistence type="predicted"/>
<name>A0A967BD38_9RHOB</name>
<accession>A0A967BD38</accession>
<gene>
    <name evidence="1" type="ORF">HAT86_08860</name>
</gene>
<dbReference type="Proteomes" id="UP000639775">
    <property type="component" value="Unassembled WGS sequence"/>
</dbReference>
<evidence type="ECO:0000313" key="2">
    <source>
        <dbReference type="Proteomes" id="UP000639775"/>
    </source>
</evidence>
<sequence length="66" mass="7267">MIFLNGCARVGFEAQVACPPMVQYSKAEQAQVAEEVAALPENALIVDWLADYAVLRAQLRVCQSNR</sequence>
<organism evidence="1 2">
    <name type="scientific">Roseovarius gahaiensis</name>
    <dbReference type="NCBI Taxonomy" id="2716691"/>
    <lineage>
        <taxon>Bacteria</taxon>
        <taxon>Pseudomonadati</taxon>
        <taxon>Pseudomonadota</taxon>
        <taxon>Alphaproteobacteria</taxon>
        <taxon>Rhodobacterales</taxon>
        <taxon>Roseobacteraceae</taxon>
        <taxon>Roseovarius</taxon>
    </lineage>
</organism>
<reference evidence="1" key="1">
    <citation type="submission" date="2020-03" db="EMBL/GenBank/DDBJ databases">
        <title>Roseovarius gahaiensis sp. nov., isolated from Gahai Saline Lake, China.</title>
        <authorList>
            <person name="Sun X."/>
        </authorList>
    </citation>
    <scope>NUCLEOTIDE SEQUENCE</scope>
    <source>
        <strain evidence="1">GH877</strain>
    </source>
</reference>
<dbReference type="AlphaFoldDB" id="A0A967BD38"/>
<protein>
    <submittedName>
        <fullName evidence="1">Uncharacterized protein</fullName>
    </submittedName>
</protein>
<dbReference type="EMBL" id="JAAORB010000013">
    <property type="protein sequence ID" value="NHQ74573.1"/>
    <property type="molecule type" value="Genomic_DNA"/>
</dbReference>
<evidence type="ECO:0000313" key="1">
    <source>
        <dbReference type="EMBL" id="NHQ74573.1"/>
    </source>
</evidence>
<keyword evidence="2" id="KW-1185">Reference proteome</keyword>